<name>A0ABY7EV10_MYAAR</name>
<dbReference type="Proteomes" id="UP001164746">
    <property type="component" value="Chromosome 9"/>
</dbReference>
<sequence>MKSDLAPLKRTYTLKRQGIIEGLDHSERVTAIVLKVKADENARICVDNKVPVNPLRLLNKHFLKWKACLHQWQLDIDFQRSSGQHIINYSFKKSQKAIYTHRGNLLVMGISPATAIWQCFLDQILKGIHEISSILNGMFIKGITDSICEHIITENGIHKSQDKIDAIVNDLTKRQQDQQKAIWELLQTELQYIRSTRVISDLFLCVLLNLQNELILNEIETHKLFNNISEISAANAEFWRNHLRKVLEETRNNATPLNPSLMKQGFHMYHDIFQPYVQYCARQKVCTDYMKSQYNENDLFKTFVIPYNSNFNLTAPMPGCTVGQTRGLVMQSPLKMKEYQNRMDVECLLFTDLLLICKANKRMDKYKIVKPPMRVDRIITHELKDKGSFLLIYVNEYHVPVSSFTFHGDQNAVHIWVTHIKKAQDLFQEAKVASAHHDKAMFPQSEIITEEVIGYTPLGMVEGSDGLPLLQLIRCASEEPDSLRADSIPVTGSSNEEYQITKSKWKLELLENHFICGKLPTSNKRQSDFKIFIEGNLMDKTSVT</sequence>
<dbReference type="SUPFAM" id="SSF48065">
    <property type="entry name" value="DBL homology domain (DH-domain)"/>
    <property type="match status" value="1"/>
</dbReference>
<dbReference type="PANTHER" id="PTHR13217">
    <property type="entry name" value="PLECKSTRIN HOMOLOGY DOMAIN-CONTAINING FAMILY G MEMBER 7"/>
    <property type="match status" value="1"/>
</dbReference>
<dbReference type="Pfam" id="PF00621">
    <property type="entry name" value="RhoGEF"/>
    <property type="match status" value="1"/>
</dbReference>
<dbReference type="EMBL" id="CP111020">
    <property type="protein sequence ID" value="WAR13773.1"/>
    <property type="molecule type" value="Genomic_DNA"/>
</dbReference>
<proteinExistence type="predicted"/>
<dbReference type="InterPro" id="IPR011993">
    <property type="entry name" value="PH-like_dom_sf"/>
</dbReference>
<evidence type="ECO:0000313" key="3">
    <source>
        <dbReference type="Proteomes" id="UP001164746"/>
    </source>
</evidence>
<evidence type="ECO:0000313" key="2">
    <source>
        <dbReference type="EMBL" id="WAR13773.1"/>
    </source>
</evidence>
<dbReference type="PROSITE" id="PS50010">
    <property type="entry name" value="DH_2"/>
    <property type="match status" value="1"/>
</dbReference>
<organism evidence="2 3">
    <name type="scientific">Mya arenaria</name>
    <name type="common">Soft-shell clam</name>
    <dbReference type="NCBI Taxonomy" id="6604"/>
    <lineage>
        <taxon>Eukaryota</taxon>
        <taxon>Metazoa</taxon>
        <taxon>Spiralia</taxon>
        <taxon>Lophotrochozoa</taxon>
        <taxon>Mollusca</taxon>
        <taxon>Bivalvia</taxon>
        <taxon>Autobranchia</taxon>
        <taxon>Heteroconchia</taxon>
        <taxon>Euheterodonta</taxon>
        <taxon>Imparidentia</taxon>
        <taxon>Neoheterodontei</taxon>
        <taxon>Myida</taxon>
        <taxon>Myoidea</taxon>
        <taxon>Myidae</taxon>
        <taxon>Mya</taxon>
    </lineage>
</organism>
<protein>
    <submittedName>
        <fullName evidence="2">PKHG5-like protein</fullName>
    </submittedName>
</protein>
<reference evidence="2" key="1">
    <citation type="submission" date="2022-11" db="EMBL/GenBank/DDBJ databases">
        <title>Centuries of genome instability and evolution in soft-shell clam transmissible cancer (bioRxiv).</title>
        <authorList>
            <person name="Hart S.F.M."/>
            <person name="Yonemitsu M.A."/>
            <person name="Giersch R.M."/>
            <person name="Beal B.F."/>
            <person name="Arriagada G."/>
            <person name="Davis B.W."/>
            <person name="Ostrander E.A."/>
            <person name="Goff S.P."/>
            <person name="Metzger M.J."/>
        </authorList>
    </citation>
    <scope>NUCLEOTIDE SEQUENCE</scope>
    <source>
        <strain evidence="2">MELC-2E11</strain>
        <tissue evidence="2">Siphon/mantle</tissue>
    </source>
</reference>
<gene>
    <name evidence="2" type="ORF">MAR_003878</name>
</gene>
<dbReference type="InterPro" id="IPR035899">
    <property type="entry name" value="DBL_dom_sf"/>
</dbReference>
<dbReference type="SUPFAM" id="SSF50729">
    <property type="entry name" value="PH domain-like"/>
    <property type="match status" value="1"/>
</dbReference>
<dbReference type="SMART" id="SM00325">
    <property type="entry name" value="RhoGEF"/>
    <property type="match status" value="1"/>
</dbReference>
<dbReference type="PANTHER" id="PTHR13217:SF11">
    <property type="entry name" value="PLECKSTRIN HOMOLOGY DOMAIN-CONTAINING FAMILY G MEMBER 5"/>
    <property type="match status" value="1"/>
</dbReference>
<dbReference type="Gene3D" id="1.20.900.10">
    <property type="entry name" value="Dbl homology (DH) domain"/>
    <property type="match status" value="1"/>
</dbReference>
<dbReference type="Gene3D" id="2.30.29.30">
    <property type="entry name" value="Pleckstrin-homology domain (PH domain)/Phosphotyrosine-binding domain (PTB)"/>
    <property type="match status" value="1"/>
</dbReference>
<keyword evidence="3" id="KW-1185">Reference proteome</keyword>
<dbReference type="CDD" id="cd13244">
    <property type="entry name" value="PH_PLEKHG5_G6"/>
    <property type="match status" value="1"/>
</dbReference>
<evidence type="ECO:0000259" key="1">
    <source>
        <dbReference type="PROSITE" id="PS50010"/>
    </source>
</evidence>
<feature type="domain" description="DH" evidence="1">
    <location>
        <begin position="177"/>
        <end position="304"/>
    </location>
</feature>
<dbReference type="InterPro" id="IPR040181">
    <property type="entry name" value="PKHG5/7"/>
</dbReference>
<accession>A0ABY7EV10</accession>
<dbReference type="InterPro" id="IPR000219">
    <property type="entry name" value="DH_dom"/>
</dbReference>